<evidence type="ECO:0000256" key="8">
    <source>
        <dbReference type="SAM" id="MobiDB-lite"/>
    </source>
</evidence>
<evidence type="ECO:0000256" key="5">
    <source>
        <dbReference type="ARBA" id="ARBA00023098"/>
    </source>
</evidence>
<gene>
    <name evidence="9" type="ORF">GCM10007298_32380</name>
</gene>
<evidence type="ECO:0000256" key="7">
    <source>
        <dbReference type="ARBA" id="ARBA00023239"/>
    </source>
</evidence>
<protein>
    <recommendedName>
        <fullName evidence="11">Trans-2-decenoyl-[acyl-carrier-protein] isomerase</fullName>
    </recommendedName>
</protein>
<keyword evidence="10" id="KW-1185">Reference proteome</keyword>
<dbReference type="InterPro" id="IPR029069">
    <property type="entry name" value="HotDog_dom_sf"/>
</dbReference>
<dbReference type="SUPFAM" id="SSF54637">
    <property type="entry name" value="Thioesterase/thiol ester dehydrase-isomerase"/>
    <property type="match status" value="2"/>
</dbReference>
<dbReference type="InterPro" id="IPR013114">
    <property type="entry name" value="FabA_FabZ"/>
</dbReference>
<evidence type="ECO:0000256" key="6">
    <source>
        <dbReference type="ARBA" id="ARBA00023160"/>
    </source>
</evidence>
<name>A0ABQ1V109_9NOCA</name>
<comment type="pathway">
    <text evidence="1">Lipid metabolism; fatty acid biosynthesis.</text>
</comment>
<comment type="caution">
    <text evidence="9">The sequence shown here is derived from an EMBL/GenBank/DDBJ whole genome shotgun (WGS) entry which is preliminary data.</text>
</comment>
<keyword evidence="7" id="KW-0456">Lyase</keyword>
<evidence type="ECO:0000256" key="4">
    <source>
        <dbReference type="ARBA" id="ARBA00022832"/>
    </source>
</evidence>
<sequence>MNDQITFDGADFDPLGATAALVAAPVEPSQEPDRAPNFHRASESVTAPAPSPDLTPVAAIRASVVAAHRATIAATDSVAHAMINRILGQIDTGATDHAPPEAPVTSGALTSRLELTAVRCFSPLARTDRTELTGPDIDRLTRGSIDDVFGAAYRQRIGAASRDVNASLRIGASGHVDSISDLHYAPTGSDFGGCVAEISGDPVAAARTTAEILGAYVGLHLCLADATVRSSVDSAPSAVGAHRLSVRVIEADLVPVPHLRARVTPIGPAGPGSPFDLTAHFVPTDAATVGPARGGALTAPTGRVGALGTPALLTEFHMAHLARGDQGTAFGPEFARYTGNRATRLPTGGLLLVDRVTEFAGRRGEWDSGARYRTEYDVPADAWYLADTANASVPHFVYMETSLQAALLMGYYLGPTLASDETLRLRNLGGTATVARRIDLRGKTIDQHSTLTSTTIMPGSSLQSFEYSLRADGVEFYSGSTMFGYFSDSALDNQTGLDAGRDRPSWLARENARSRCRSIDVAGRRAAGGPLCSTDALALVDRVEVVDGGGEFGQGYLHMDRPIDPGDWFFDCHFYLDPVIPGSLGVESVIQCLQEWLIDAGDHRGFAEPEFHIPEGVPFSWKYRGQFVPTDGHCELEVHIKTVTRDADSVVVVADASLWKPGLRIYELTDIAVELRDGAAR</sequence>
<accession>A0ABQ1V109</accession>
<dbReference type="Proteomes" id="UP000632454">
    <property type="component" value="Unassembled WGS sequence"/>
</dbReference>
<evidence type="ECO:0000256" key="2">
    <source>
        <dbReference type="ARBA" id="ARBA00006714"/>
    </source>
</evidence>
<comment type="similarity">
    <text evidence="2">Belongs to the thioester dehydratase family. FabA subfamily.</text>
</comment>
<keyword evidence="5" id="KW-0443">Lipid metabolism</keyword>
<dbReference type="RefSeq" id="WP_188490970.1">
    <property type="nucleotide sequence ID" value="NZ_BMCS01000002.1"/>
</dbReference>
<organism evidence="9 10">
    <name type="scientific">Williamsia phyllosphaerae</name>
    <dbReference type="NCBI Taxonomy" id="885042"/>
    <lineage>
        <taxon>Bacteria</taxon>
        <taxon>Bacillati</taxon>
        <taxon>Actinomycetota</taxon>
        <taxon>Actinomycetes</taxon>
        <taxon>Mycobacteriales</taxon>
        <taxon>Nocardiaceae</taxon>
        <taxon>Williamsia</taxon>
    </lineage>
</organism>
<reference evidence="10" key="1">
    <citation type="journal article" date="2019" name="Int. J. Syst. Evol. Microbiol.">
        <title>The Global Catalogue of Microorganisms (GCM) 10K type strain sequencing project: providing services to taxonomists for standard genome sequencing and annotation.</title>
        <authorList>
            <consortium name="The Broad Institute Genomics Platform"/>
            <consortium name="The Broad Institute Genome Sequencing Center for Infectious Disease"/>
            <person name="Wu L."/>
            <person name="Ma J."/>
        </authorList>
    </citation>
    <scope>NUCLEOTIDE SEQUENCE [LARGE SCALE GENOMIC DNA]</scope>
    <source>
        <strain evidence="10">CCM 7855</strain>
    </source>
</reference>
<evidence type="ECO:0000256" key="3">
    <source>
        <dbReference type="ARBA" id="ARBA00022516"/>
    </source>
</evidence>
<keyword evidence="4" id="KW-0276">Fatty acid metabolism</keyword>
<dbReference type="Pfam" id="PF07977">
    <property type="entry name" value="FabA"/>
    <property type="match status" value="1"/>
</dbReference>
<evidence type="ECO:0008006" key="11">
    <source>
        <dbReference type="Google" id="ProtNLM"/>
    </source>
</evidence>
<keyword evidence="3" id="KW-0444">Lipid biosynthesis</keyword>
<evidence type="ECO:0000313" key="9">
    <source>
        <dbReference type="EMBL" id="GGF34099.1"/>
    </source>
</evidence>
<proteinExistence type="inferred from homology"/>
<feature type="compositionally biased region" description="Basic and acidic residues" evidence="8">
    <location>
        <begin position="31"/>
        <end position="42"/>
    </location>
</feature>
<dbReference type="Gene3D" id="3.10.129.10">
    <property type="entry name" value="Hotdog Thioesterase"/>
    <property type="match status" value="2"/>
</dbReference>
<keyword evidence="6" id="KW-0275">Fatty acid biosynthesis</keyword>
<evidence type="ECO:0000313" key="10">
    <source>
        <dbReference type="Proteomes" id="UP000632454"/>
    </source>
</evidence>
<feature type="region of interest" description="Disordered" evidence="8">
    <location>
        <begin position="25"/>
        <end position="52"/>
    </location>
</feature>
<evidence type="ECO:0000256" key="1">
    <source>
        <dbReference type="ARBA" id="ARBA00005194"/>
    </source>
</evidence>
<dbReference type="CDD" id="cd01287">
    <property type="entry name" value="FabA"/>
    <property type="match status" value="1"/>
</dbReference>
<dbReference type="EMBL" id="BMCS01000002">
    <property type="protein sequence ID" value="GGF34099.1"/>
    <property type="molecule type" value="Genomic_DNA"/>
</dbReference>
<dbReference type="InterPro" id="IPR010083">
    <property type="entry name" value="FabA"/>
</dbReference>